<dbReference type="Proteomes" id="UP001152622">
    <property type="component" value="Chromosome 24"/>
</dbReference>
<organism evidence="2 3">
    <name type="scientific">Synaphobranchus kaupii</name>
    <name type="common">Kaup's arrowtooth eel</name>
    <dbReference type="NCBI Taxonomy" id="118154"/>
    <lineage>
        <taxon>Eukaryota</taxon>
        <taxon>Metazoa</taxon>
        <taxon>Chordata</taxon>
        <taxon>Craniata</taxon>
        <taxon>Vertebrata</taxon>
        <taxon>Euteleostomi</taxon>
        <taxon>Actinopterygii</taxon>
        <taxon>Neopterygii</taxon>
        <taxon>Teleostei</taxon>
        <taxon>Anguilliformes</taxon>
        <taxon>Synaphobranchidae</taxon>
        <taxon>Synaphobranchus</taxon>
    </lineage>
</organism>
<evidence type="ECO:0000313" key="2">
    <source>
        <dbReference type="EMBL" id="KAJ8333170.1"/>
    </source>
</evidence>
<protein>
    <submittedName>
        <fullName evidence="2">Uncharacterized protein</fullName>
    </submittedName>
</protein>
<dbReference type="EMBL" id="JAINUF010000024">
    <property type="protein sequence ID" value="KAJ8333170.1"/>
    <property type="molecule type" value="Genomic_DNA"/>
</dbReference>
<feature type="region of interest" description="Disordered" evidence="1">
    <location>
        <begin position="51"/>
        <end position="167"/>
    </location>
</feature>
<dbReference type="OrthoDB" id="774951at2759"/>
<dbReference type="InterPro" id="IPR013761">
    <property type="entry name" value="SAM/pointed_sf"/>
</dbReference>
<dbReference type="AlphaFoldDB" id="A0A9Q1E6J9"/>
<evidence type="ECO:0000256" key="1">
    <source>
        <dbReference type="SAM" id="MobiDB-lite"/>
    </source>
</evidence>
<evidence type="ECO:0000313" key="3">
    <source>
        <dbReference type="Proteomes" id="UP001152622"/>
    </source>
</evidence>
<dbReference type="Gene3D" id="1.10.150.50">
    <property type="entry name" value="Transcription Factor, Ets-1"/>
    <property type="match status" value="1"/>
</dbReference>
<name>A0A9Q1E6J9_SYNKA</name>
<reference evidence="2" key="1">
    <citation type="journal article" date="2023" name="Science">
        <title>Genome structures resolve the early diversification of teleost fishes.</title>
        <authorList>
            <person name="Parey E."/>
            <person name="Louis A."/>
            <person name="Montfort J."/>
            <person name="Bouchez O."/>
            <person name="Roques C."/>
            <person name="Iampietro C."/>
            <person name="Lluch J."/>
            <person name="Castinel A."/>
            <person name="Donnadieu C."/>
            <person name="Desvignes T."/>
            <person name="Floi Bucao C."/>
            <person name="Jouanno E."/>
            <person name="Wen M."/>
            <person name="Mejri S."/>
            <person name="Dirks R."/>
            <person name="Jansen H."/>
            <person name="Henkel C."/>
            <person name="Chen W.J."/>
            <person name="Zahm M."/>
            <person name="Cabau C."/>
            <person name="Klopp C."/>
            <person name="Thompson A.W."/>
            <person name="Robinson-Rechavi M."/>
            <person name="Braasch I."/>
            <person name="Lecointre G."/>
            <person name="Bobe J."/>
            <person name="Postlethwait J.H."/>
            <person name="Berthelot C."/>
            <person name="Roest Crollius H."/>
            <person name="Guiguen Y."/>
        </authorList>
    </citation>
    <scope>NUCLEOTIDE SEQUENCE</scope>
    <source>
        <strain evidence="2">WJC10195</strain>
    </source>
</reference>
<accession>A0A9Q1E6J9</accession>
<gene>
    <name evidence="2" type="ORF">SKAU_G00420660</name>
</gene>
<feature type="compositionally biased region" description="Basic residues" evidence="1">
    <location>
        <begin position="157"/>
        <end position="167"/>
    </location>
</feature>
<keyword evidence="3" id="KW-1185">Reference proteome</keyword>
<comment type="caution">
    <text evidence="2">The sequence shown here is derived from an EMBL/GenBank/DDBJ whole genome shotgun (WGS) entry which is preliminary data.</text>
</comment>
<sequence length="167" mass="17717">MSGSQVREAMRKLGSSSEECSRLSAALSCLRSATASGGVVDGVPWISEPSCRDSAPLDQLTCPPRTPRAHSPASSVPATPLNAYALPFGVSATPPADVLPDPFPWHAATPPVTPPLRRHAQLKPARTPPPSLTQAAPPPAQHHPDPQQEPRVSAGQPHRRHARQQVR</sequence>
<proteinExistence type="predicted"/>
<feature type="compositionally biased region" description="Pro residues" evidence="1">
    <location>
        <begin position="126"/>
        <end position="141"/>
    </location>
</feature>